<comment type="subcellular location">
    <subcellularLocation>
        <location evidence="1">Cell membrane</location>
        <topology evidence="1">Multi-pass membrane protein</topology>
    </subcellularLocation>
</comment>
<reference evidence="9 10" key="1">
    <citation type="submission" date="2020-08" db="EMBL/GenBank/DDBJ databases">
        <title>Sequencing the genomes of 1000 actinobacteria strains.</title>
        <authorList>
            <person name="Klenk H.-P."/>
        </authorList>
    </citation>
    <scope>NUCLEOTIDE SEQUENCE [LARGE SCALE GENOMIC DNA]</scope>
    <source>
        <strain evidence="9 10">DSM 23040</strain>
    </source>
</reference>
<dbReference type="InterPro" id="IPR020846">
    <property type="entry name" value="MFS_dom"/>
</dbReference>
<feature type="transmembrane region" description="Helical" evidence="7">
    <location>
        <begin position="150"/>
        <end position="174"/>
    </location>
</feature>
<dbReference type="InterPro" id="IPR036259">
    <property type="entry name" value="MFS_trans_sf"/>
</dbReference>
<feature type="transmembrane region" description="Helical" evidence="7">
    <location>
        <begin position="186"/>
        <end position="206"/>
    </location>
</feature>
<evidence type="ECO:0000256" key="7">
    <source>
        <dbReference type="SAM" id="Phobius"/>
    </source>
</evidence>
<dbReference type="NCBIfam" id="TIGR00897">
    <property type="entry name" value="2A0118"/>
    <property type="match status" value="1"/>
</dbReference>
<dbReference type="Gene3D" id="1.20.1250.20">
    <property type="entry name" value="MFS general substrate transporter like domains"/>
    <property type="match status" value="1"/>
</dbReference>
<dbReference type="AlphaFoldDB" id="A0A839R037"/>
<evidence type="ECO:0000256" key="6">
    <source>
        <dbReference type="ARBA" id="ARBA00023136"/>
    </source>
</evidence>
<evidence type="ECO:0000256" key="4">
    <source>
        <dbReference type="ARBA" id="ARBA00022692"/>
    </source>
</evidence>
<keyword evidence="10" id="KW-1185">Reference proteome</keyword>
<dbReference type="InterPro" id="IPR050171">
    <property type="entry name" value="MFS_Transporters"/>
</dbReference>
<dbReference type="InterPro" id="IPR004748">
    <property type="entry name" value="Polyol_permease-like"/>
</dbReference>
<feature type="transmembrane region" description="Helical" evidence="7">
    <location>
        <begin position="336"/>
        <end position="360"/>
    </location>
</feature>
<sequence length="456" mass="48844">MTATPVHQETFLDRVGIPRVLALGFLGVLIFMTGNGIETSFVSPHIAEAFGNRSHIELAAAIVTSYSLATLVGSYLAGVLADLWGPRRVMLLGTVIWVVFELGFLGSLHLASGALTFLTYFFRGFGFPLFAFAFLVWINAVVDKRRNGAAVGWFYVMFTGGMPTIGSLVAILMIPSFGGGYAGETWTMFASTFVVLAGFALAYWGVREPHGDMRLAPEGTGAAKVLFSGISLAFHDRPVFLSFWVRIINTAPQFGMLIILPNVIADQLGWGQSRWLLMTSIAFGSNVLFNAFFGWVGDRFGWVKTVRWFGVLGSAIGLLAWWYVPHMVEPGTTSGYVLSVLASCLFGIMLAGFVPLGAIMPAQAPEHTGAAMALYTTAAGGATFLGAAVVAVVLPFGGNVGVVWAFVLLYCASFVMTYFLGVDQEAAIARRDAEFAAEAEAEAAGEDPIAARQQLS</sequence>
<feature type="domain" description="Major facilitator superfamily (MFS) profile" evidence="8">
    <location>
        <begin position="20"/>
        <end position="425"/>
    </location>
</feature>
<feature type="transmembrane region" description="Helical" evidence="7">
    <location>
        <begin position="89"/>
        <end position="111"/>
    </location>
</feature>
<feature type="transmembrane region" description="Helical" evidence="7">
    <location>
        <begin position="20"/>
        <end position="38"/>
    </location>
</feature>
<feature type="transmembrane region" description="Helical" evidence="7">
    <location>
        <begin position="276"/>
        <end position="296"/>
    </location>
</feature>
<evidence type="ECO:0000256" key="5">
    <source>
        <dbReference type="ARBA" id="ARBA00022989"/>
    </source>
</evidence>
<dbReference type="PANTHER" id="PTHR23517">
    <property type="entry name" value="RESISTANCE PROTEIN MDTM, PUTATIVE-RELATED-RELATED"/>
    <property type="match status" value="1"/>
</dbReference>
<dbReference type="SUPFAM" id="SSF103473">
    <property type="entry name" value="MFS general substrate transporter"/>
    <property type="match status" value="1"/>
</dbReference>
<keyword evidence="5 7" id="KW-1133">Transmembrane helix</keyword>
<proteinExistence type="predicted"/>
<feature type="transmembrane region" description="Helical" evidence="7">
    <location>
        <begin position="243"/>
        <end position="264"/>
    </location>
</feature>
<name>A0A839R037_9MICO</name>
<keyword evidence="3" id="KW-1003">Cell membrane</keyword>
<evidence type="ECO:0000256" key="1">
    <source>
        <dbReference type="ARBA" id="ARBA00004651"/>
    </source>
</evidence>
<keyword evidence="4 7" id="KW-0812">Transmembrane</keyword>
<feature type="transmembrane region" description="Helical" evidence="7">
    <location>
        <begin position="308"/>
        <end position="324"/>
    </location>
</feature>
<evidence type="ECO:0000313" key="9">
    <source>
        <dbReference type="EMBL" id="MBB3023581.1"/>
    </source>
</evidence>
<feature type="transmembrane region" description="Helical" evidence="7">
    <location>
        <begin position="58"/>
        <end position="77"/>
    </location>
</feature>
<organism evidence="9 10">
    <name type="scientific">Helcobacillus massiliensis</name>
    <dbReference type="NCBI Taxonomy" id="521392"/>
    <lineage>
        <taxon>Bacteria</taxon>
        <taxon>Bacillati</taxon>
        <taxon>Actinomycetota</taxon>
        <taxon>Actinomycetes</taxon>
        <taxon>Micrococcales</taxon>
        <taxon>Dermabacteraceae</taxon>
        <taxon>Helcobacillus</taxon>
    </lineage>
</organism>
<keyword evidence="2" id="KW-0813">Transport</keyword>
<dbReference type="Pfam" id="PF07690">
    <property type="entry name" value="MFS_1"/>
    <property type="match status" value="1"/>
</dbReference>
<dbReference type="GO" id="GO:0022857">
    <property type="term" value="F:transmembrane transporter activity"/>
    <property type="evidence" value="ECO:0007669"/>
    <property type="project" value="InterPro"/>
</dbReference>
<feature type="transmembrane region" description="Helical" evidence="7">
    <location>
        <begin position="402"/>
        <end position="421"/>
    </location>
</feature>
<evidence type="ECO:0000256" key="2">
    <source>
        <dbReference type="ARBA" id="ARBA00022448"/>
    </source>
</evidence>
<accession>A0A839R037</accession>
<protein>
    <submittedName>
        <fullName evidence="9">MFS family permease</fullName>
    </submittedName>
</protein>
<dbReference type="EMBL" id="JACHWP010000007">
    <property type="protein sequence ID" value="MBB3023581.1"/>
    <property type="molecule type" value="Genomic_DNA"/>
</dbReference>
<dbReference type="InterPro" id="IPR011701">
    <property type="entry name" value="MFS"/>
</dbReference>
<feature type="transmembrane region" description="Helical" evidence="7">
    <location>
        <begin position="372"/>
        <end position="396"/>
    </location>
</feature>
<gene>
    <name evidence="9" type="ORF">FHX50_001878</name>
</gene>
<evidence type="ECO:0000313" key="10">
    <source>
        <dbReference type="Proteomes" id="UP000568050"/>
    </source>
</evidence>
<evidence type="ECO:0000259" key="8">
    <source>
        <dbReference type="PROSITE" id="PS50850"/>
    </source>
</evidence>
<dbReference type="PROSITE" id="PS50850">
    <property type="entry name" value="MFS"/>
    <property type="match status" value="1"/>
</dbReference>
<dbReference type="RefSeq" id="WP_183376879.1">
    <property type="nucleotide sequence ID" value="NZ_CBCSFZ010000020.1"/>
</dbReference>
<dbReference type="CDD" id="cd17337">
    <property type="entry name" value="MFS_CsbX"/>
    <property type="match status" value="1"/>
</dbReference>
<evidence type="ECO:0000256" key="3">
    <source>
        <dbReference type="ARBA" id="ARBA00022475"/>
    </source>
</evidence>
<feature type="transmembrane region" description="Helical" evidence="7">
    <location>
        <begin position="117"/>
        <end position="138"/>
    </location>
</feature>
<comment type="caution">
    <text evidence="9">The sequence shown here is derived from an EMBL/GenBank/DDBJ whole genome shotgun (WGS) entry which is preliminary data.</text>
</comment>
<dbReference type="Proteomes" id="UP000568050">
    <property type="component" value="Unassembled WGS sequence"/>
</dbReference>
<keyword evidence="6 7" id="KW-0472">Membrane</keyword>
<dbReference type="GO" id="GO:0005886">
    <property type="term" value="C:plasma membrane"/>
    <property type="evidence" value="ECO:0007669"/>
    <property type="project" value="UniProtKB-SubCell"/>
</dbReference>